<dbReference type="PANTHER" id="PTHR33408:SF4">
    <property type="entry name" value="TRANSPOSASE DDE DOMAIN-CONTAINING PROTEIN"/>
    <property type="match status" value="1"/>
</dbReference>
<evidence type="ECO:0000259" key="2">
    <source>
        <dbReference type="Pfam" id="PF05598"/>
    </source>
</evidence>
<gene>
    <name evidence="3" type="ORF">FRZ67_17240</name>
</gene>
<name>A0A5B8VF61_9BACT</name>
<dbReference type="InterPro" id="IPR008490">
    <property type="entry name" value="Transposase_InsH_N"/>
</dbReference>
<feature type="region of interest" description="Disordered" evidence="1">
    <location>
        <begin position="179"/>
        <end position="201"/>
    </location>
</feature>
<evidence type="ECO:0000313" key="3">
    <source>
        <dbReference type="EMBL" id="QEC68968.1"/>
    </source>
</evidence>
<organism evidence="3 4">
    <name type="scientific">Panacibacter ginsenosidivorans</name>
    <dbReference type="NCBI Taxonomy" id="1813871"/>
    <lineage>
        <taxon>Bacteria</taxon>
        <taxon>Pseudomonadati</taxon>
        <taxon>Bacteroidota</taxon>
        <taxon>Chitinophagia</taxon>
        <taxon>Chitinophagales</taxon>
        <taxon>Chitinophagaceae</taxon>
        <taxon>Panacibacter</taxon>
    </lineage>
</organism>
<dbReference type="AlphaFoldDB" id="A0A5B8VF61"/>
<keyword evidence="4" id="KW-1185">Reference proteome</keyword>
<feature type="domain" description="Transposase InsH N-terminal" evidence="2">
    <location>
        <begin position="17"/>
        <end position="111"/>
    </location>
</feature>
<proteinExistence type="predicted"/>
<sequence>MQGKKQIEPKMLYTITLEQLVPQDNFYRRLKKVIAMDWLYKATTKYYGSEGQKSIDPVVFFRMCLIGYINNITSDRKLIEFCSDSLGIRLFLGYDIDEALPWHSTISRTRQLYGEEVFKQLFEQVFERCMESGMIAGPTQAVDGAFLKANASKDSLEIKQVNKSVDEYLLENIKANTTARRPAKINRADEDQQHMDGDDEQQARELKELDTRYQRQEKNYEEMPGSESRGKFLSNKTHYSPTDPDARIAVKPGKPGELYYNGQIAVDTAHHVITHAQSFTADVKDCRDLITVTRQLQARLQHHGMEIEKLLADAAYSSGEKLSVPGTTKHHSVYTITGWSIKRQ</sequence>
<dbReference type="PANTHER" id="PTHR33408">
    <property type="entry name" value="TRANSPOSASE"/>
    <property type="match status" value="1"/>
</dbReference>
<dbReference type="Proteomes" id="UP000321533">
    <property type="component" value="Chromosome"/>
</dbReference>
<feature type="region of interest" description="Disordered" evidence="1">
    <location>
        <begin position="216"/>
        <end position="246"/>
    </location>
</feature>
<evidence type="ECO:0000256" key="1">
    <source>
        <dbReference type="SAM" id="MobiDB-lite"/>
    </source>
</evidence>
<evidence type="ECO:0000313" key="4">
    <source>
        <dbReference type="Proteomes" id="UP000321533"/>
    </source>
</evidence>
<reference evidence="3 4" key="1">
    <citation type="journal article" date="2016" name="Int. J. Syst. Evol. Microbiol.">
        <title>Panacibacter ginsenosidivorans gen. nov., sp. nov., with ginsenoside converting activity isolated from soil of a ginseng field.</title>
        <authorList>
            <person name="Siddiqi M.Z."/>
            <person name="Muhammad Shafi S."/>
            <person name="Choi K.D."/>
            <person name="Im W.T."/>
        </authorList>
    </citation>
    <scope>NUCLEOTIDE SEQUENCE [LARGE SCALE GENOMIC DNA]</scope>
    <source>
        <strain evidence="3 4">Gsoil1550</strain>
    </source>
</reference>
<dbReference type="EMBL" id="CP042435">
    <property type="protein sequence ID" value="QEC68968.1"/>
    <property type="molecule type" value="Genomic_DNA"/>
</dbReference>
<feature type="compositionally biased region" description="Basic and acidic residues" evidence="1">
    <location>
        <begin position="186"/>
        <end position="201"/>
    </location>
</feature>
<protein>
    <submittedName>
        <fullName evidence="3">Transposase</fullName>
    </submittedName>
</protein>
<dbReference type="Pfam" id="PF05598">
    <property type="entry name" value="DUF772"/>
    <property type="match status" value="1"/>
</dbReference>
<dbReference type="KEGG" id="pgin:FRZ67_17240"/>
<accession>A0A5B8VF61</accession>